<accession>A0A4C1XXD8</accession>
<reference evidence="1 2" key="1">
    <citation type="journal article" date="2019" name="Commun. Biol.">
        <title>The bagworm genome reveals a unique fibroin gene that provides high tensile strength.</title>
        <authorList>
            <person name="Kono N."/>
            <person name="Nakamura H."/>
            <person name="Ohtoshi R."/>
            <person name="Tomita M."/>
            <person name="Numata K."/>
            <person name="Arakawa K."/>
        </authorList>
    </citation>
    <scope>NUCLEOTIDE SEQUENCE [LARGE SCALE GENOMIC DNA]</scope>
</reference>
<sequence>MDDKARVPLRITATNARAPILMHLDYRVKLPDHDFVVAEKQTYSLCLCRRAREVLCLGEDDDAVWYDEIDVDTTNVPDIKNPNENKVAALAVVNNLKK</sequence>
<dbReference type="OrthoDB" id="2433005at2759"/>
<name>A0A4C1XXD8_EUMVA</name>
<proteinExistence type="predicted"/>
<dbReference type="Proteomes" id="UP000299102">
    <property type="component" value="Unassembled WGS sequence"/>
</dbReference>
<keyword evidence="2" id="KW-1185">Reference proteome</keyword>
<organism evidence="1 2">
    <name type="scientific">Eumeta variegata</name>
    <name type="common">Bagworm moth</name>
    <name type="synonym">Eumeta japonica</name>
    <dbReference type="NCBI Taxonomy" id="151549"/>
    <lineage>
        <taxon>Eukaryota</taxon>
        <taxon>Metazoa</taxon>
        <taxon>Ecdysozoa</taxon>
        <taxon>Arthropoda</taxon>
        <taxon>Hexapoda</taxon>
        <taxon>Insecta</taxon>
        <taxon>Pterygota</taxon>
        <taxon>Neoptera</taxon>
        <taxon>Endopterygota</taxon>
        <taxon>Lepidoptera</taxon>
        <taxon>Glossata</taxon>
        <taxon>Ditrysia</taxon>
        <taxon>Tineoidea</taxon>
        <taxon>Psychidae</taxon>
        <taxon>Oiketicinae</taxon>
        <taxon>Eumeta</taxon>
    </lineage>
</organism>
<gene>
    <name evidence="1" type="ORF">EVAR_88882_1</name>
</gene>
<dbReference type="AlphaFoldDB" id="A0A4C1XXD8"/>
<protein>
    <submittedName>
        <fullName evidence="1">Uncharacterized protein</fullName>
    </submittedName>
</protein>
<dbReference type="EMBL" id="BGZK01000993">
    <property type="protein sequence ID" value="GBP67830.1"/>
    <property type="molecule type" value="Genomic_DNA"/>
</dbReference>
<evidence type="ECO:0000313" key="2">
    <source>
        <dbReference type="Proteomes" id="UP000299102"/>
    </source>
</evidence>
<evidence type="ECO:0000313" key="1">
    <source>
        <dbReference type="EMBL" id="GBP67830.1"/>
    </source>
</evidence>
<comment type="caution">
    <text evidence="1">The sequence shown here is derived from an EMBL/GenBank/DDBJ whole genome shotgun (WGS) entry which is preliminary data.</text>
</comment>